<dbReference type="Proteomes" id="UP000821865">
    <property type="component" value="Chromosome 11"/>
</dbReference>
<gene>
    <name evidence="1" type="ORF">HPB49_024439</name>
</gene>
<protein>
    <submittedName>
        <fullName evidence="1">Uncharacterized protein</fullName>
    </submittedName>
</protein>
<evidence type="ECO:0000313" key="1">
    <source>
        <dbReference type="EMBL" id="KAH7971470.1"/>
    </source>
</evidence>
<dbReference type="EMBL" id="CM023480">
    <property type="protein sequence ID" value="KAH7971470.1"/>
    <property type="molecule type" value="Genomic_DNA"/>
</dbReference>
<accession>A0ACB8DLD4</accession>
<comment type="caution">
    <text evidence="1">The sequence shown here is derived from an EMBL/GenBank/DDBJ whole genome shotgun (WGS) entry which is preliminary data.</text>
</comment>
<proteinExistence type="predicted"/>
<reference evidence="1" key="1">
    <citation type="submission" date="2020-05" db="EMBL/GenBank/DDBJ databases">
        <title>Large-scale comparative analyses of tick genomes elucidate their genetic diversity and vector capacities.</title>
        <authorList>
            <person name="Jia N."/>
            <person name="Wang J."/>
            <person name="Shi W."/>
            <person name="Du L."/>
            <person name="Sun Y."/>
            <person name="Zhan W."/>
            <person name="Jiang J."/>
            <person name="Wang Q."/>
            <person name="Zhang B."/>
            <person name="Ji P."/>
            <person name="Sakyi L.B."/>
            <person name="Cui X."/>
            <person name="Yuan T."/>
            <person name="Jiang B."/>
            <person name="Yang W."/>
            <person name="Lam T.T.-Y."/>
            <person name="Chang Q."/>
            <person name="Ding S."/>
            <person name="Wang X."/>
            <person name="Zhu J."/>
            <person name="Ruan X."/>
            <person name="Zhao L."/>
            <person name="Wei J."/>
            <person name="Que T."/>
            <person name="Du C."/>
            <person name="Cheng J."/>
            <person name="Dai P."/>
            <person name="Han X."/>
            <person name="Huang E."/>
            <person name="Gao Y."/>
            <person name="Liu J."/>
            <person name="Shao H."/>
            <person name="Ye R."/>
            <person name="Li L."/>
            <person name="Wei W."/>
            <person name="Wang X."/>
            <person name="Wang C."/>
            <person name="Yang T."/>
            <person name="Huo Q."/>
            <person name="Li W."/>
            <person name="Guo W."/>
            <person name="Chen H."/>
            <person name="Zhou L."/>
            <person name="Ni X."/>
            <person name="Tian J."/>
            <person name="Zhou Y."/>
            <person name="Sheng Y."/>
            <person name="Liu T."/>
            <person name="Pan Y."/>
            <person name="Xia L."/>
            <person name="Li J."/>
            <person name="Zhao F."/>
            <person name="Cao W."/>
        </authorList>
    </citation>
    <scope>NUCLEOTIDE SEQUENCE</scope>
    <source>
        <strain evidence="1">Dsil-2018</strain>
    </source>
</reference>
<keyword evidence="2" id="KW-1185">Reference proteome</keyword>
<name>A0ACB8DLD4_DERSI</name>
<sequence length="517" mass="58972">MMSIREFPDSPVALIATRDTSNLLSNVHRTFPIPLTLWTCPAVKSRCYKFFLRYITPPDTFARPRFIIAPWRRSLPKGILQEVRRLDRVDPNVYWIFAVDEHSDVIGFLSNHSCQVVTVAEKDISLASDGYRSCSKRVTSSTLQWKTLLGSPELEGTYPKDRIITYTLQERKSVPPDCTMMGPMFFMTFARFSLHLRYPEYAALLDAYYAINTTINMKCADDISGEALLQEKNIDFILFTWLNKHKTPLFDYKYALFSPSSLCFYVRARAPVPPSFDDSWIFFFFCLVCLAPFCFAIMFIFLAHGIMRPNERVPLSTVIMIFVSSFLGRSTEDLNVGASVPRLVVMAWSLAMFFVGNYLQSSVTASRSIPALSAEITTEQLLEHLRDGTMAPCVARYANEMRGHAKMQPVFKPLARALDKCQSSCLDNYGFGCLPDAKSAFAFEPLRRYQHRRLLMAVSESGMWMQFASRYPLPSVNEDNVSFNMSLHEYLVVLYVGLALSLVALTAEILLHRYRGE</sequence>
<organism evidence="1 2">
    <name type="scientific">Dermacentor silvarum</name>
    <name type="common">Tick</name>
    <dbReference type="NCBI Taxonomy" id="543639"/>
    <lineage>
        <taxon>Eukaryota</taxon>
        <taxon>Metazoa</taxon>
        <taxon>Ecdysozoa</taxon>
        <taxon>Arthropoda</taxon>
        <taxon>Chelicerata</taxon>
        <taxon>Arachnida</taxon>
        <taxon>Acari</taxon>
        <taxon>Parasitiformes</taxon>
        <taxon>Ixodida</taxon>
        <taxon>Ixodoidea</taxon>
        <taxon>Ixodidae</taxon>
        <taxon>Rhipicephalinae</taxon>
        <taxon>Dermacentor</taxon>
    </lineage>
</organism>
<evidence type="ECO:0000313" key="2">
    <source>
        <dbReference type="Proteomes" id="UP000821865"/>
    </source>
</evidence>